<reference evidence="6 7" key="1">
    <citation type="submission" date="2019-03" db="EMBL/GenBank/DDBJ databases">
        <title>Whole genome sequence of a novel Rubrobacter taiwanensis strain, isolated from Yellowstone National Park.</title>
        <authorList>
            <person name="Freed S."/>
            <person name="Ramaley R.F."/>
            <person name="Kyndt J.A."/>
        </authorList>
    </citation>
    <scope>NUCLEOTIDE SEQUENCE [LARGE SCALE GENOMIC DNA]</scope>
    <source>
        <strain evidence="6 7">Yellowstone</strain>
    </source>
</reference>
<dbReference type="PANTHER" id="PTHR33823">
    <property type="entry name" value="RNA POLYMERASE-BINDING TRANSCRIPTION FACTOR DKSA-RELATED"/>
    <property type="match status" value="1"/>
</dbReference>
<dbReference type="InterPro" id="IPR000962">
    <property type="entry name" value="Znf_DskA_TraR"/>
</dbReference>
<evidence type="ECO:0000313" key="6">
    <source>
        <dbReference type="EMBL" id="TCJ16970.1"/>
    </source>
</evidence>
<dbReference type="SUPFAM" id="SSF57716">
    <property type="entry name" value="Glucocorticoid receptor-like (DNA-binding domain)"/>
    <property type="match status" value="1"/>
</dbReference>
<keyword evidence="7" id="KW-1185">Reference proteome</keyword>
<dbReference type="EMBL" id="SKBU01000015">
    <property type="protein sequence ID" value="TCJ16970.1"/>
    <property type="molecule type" value="Genomic_DNA"/>
</dbReference>
<dbReference type="Pfam" id="PF01258">
    <property type="entry name" value="zf-dskA_traR"/>
    <property type="match status" value="1"/>
</dbReference>
<evidence type="ECO:0000256" key="2">
    <source>
        <dbReference type="ARBA" id="ARBA00022771"/>
    </source>
</evidence>
<comment type="caution">
    <text evidence="6">The sequence shown here is derived from an EMBL/GenBank/DDBJ whole genome shotgun (WGS) entry which is preliminary data.</text>
</comment>
<sequence>MREEILRMHTEQAQQEEWENLADRGDIGQHLHARQMEATVGRQLARRLENIERALQKIEEGTYGICDETGEPIPRGRLEAVPEAVYTIEAQRRRE</sequence>
<feature type="zinc finger region" description="dksA C4-type" evidence="4">
    <location>
        <begin position="66"/>
        <end position="90"/>
    </location>
</feature>
<keyword evidence="3" id="KW-0862">Zinc</keyword>
<evidence type="ECO:0000256" key="4">
    <source>
        <dbReference type="PROSITE-ProRule" id="PRU00510"/>
    </source>
</evidence>
<dbReference type="OrthoDB" id="1121111at2"/>
<dbReference type="PANTHER" id="PTHR33823:SF4">
    <property type="entry name" value="GENERAL STRESS PROTEIN 16O"/>
    <property type="match status" value="1"/>
</dbReference>
<proteinExistence type="predicted"/>
<evidence type="ECO:0000259" key="5">
    <source>
        <dbReference type="Pfam" id="PF01258"/>
    </source>
</evidence>
<accession>A0A4R1BI77</accession>
<feature type="domain" description="Zinc finger DksA/TraR C4-type" evidence="5">
    <location>
        <begin position="61"/>
        <end position="95"/>
    </location>
</feature>
<gene>
    <name evidence="6" type="ORF">E0L93_08310</name>
</gene>
<evidence type="ECO:0000256" key="1">
    <source>
        <dbReference type="ARBA" id="ARBA00022723"/>
    </source>
</evidence>
<keyword evidence="1" id="KW-0479">Metal-binding</keyword>
<dbReference type="SUPFAM" id="SSF109635">
    <property type="entry name" value="DnaK suppressor protein DksA, alpha-hairpin domain"/>
    <property type="match status" value="1"/>
</dbReference>
<dbReference type="GO" id="GO:0008270">
    <property type="term" value="F:zinc ion binding"/>
    <property type="evidence" value="ECO:0007669"/>
    <property type="project" value="UniProtKB-KW"/>
</dbReference>
<dbReference type="Proteomes" id="UP000295244">
    <property type="component" value="Unassembled WGS sequence"/>
</dbReference>
<dbReference type="InterPro" id="IPR020458">
    <property type="entry name" value="Znf_DskA_TraR_CS"/>
</dbReference>
<evidence type="ECO:0000256" key="3">
    <source>
        <dbReference type="ARBA" id="ARBA00022833"/>
    </source>
</evidence>
<protein>
    <submittedName>
        <fullName evidence="6">TraR/DksA family transcriptional regulator</fullName>
    </submittedName>
</protein>
<dbReference type="AlphaFoldDB" id="A0A4R1BI77"/>
<name>A0A4R1BI77_9ACTN</name>
<keyword evidence="2" id="KW-0863">Zinc-finger</keyword>
<dbReference type="Gene3D" id="1.20.120.910">
    <property type="entry name" value="DksA, coiled-coil domain"/>
    <property type="match status" value="1"/>
</dbReference>
<evidence type="ECO:0000313" key="7">
    <source>
        <dbReference type="Proteomes" id="UP000295244"/>
    </source>
</evidence>
<dbReference type="InterPro" id="IPR037187">
    <property type="entry name" value="DnaK_N"/>
</dbReference>
<organism evidence="6 7">
    <name type="scientific">Rubrobacter taiwanensis</name>
    <dbReference type="NCBI Taxonomy" id="185139"/>
    <lineage>
        <taxon>Bacteria</taxon>
        <taxon>Bacillati</taxon>
        <taxon>Actinomycetota</taxon>
        <taxon>Rubrobacteria</taxon>
        <taxon>Rubrobacterales</taxon>
        <taxon>Rubrobacteraceae</taxon>
        <taxon>Rubrobacter</taxon>
    </lineage>
</organism>
<dbReference type="PROSITE" id="PS51128">
    <property type="entry name" value="ZF_DKSA_2"/>
    <property type="match status" value="1"/>
</dbReference>
<dbReference type="PROSITE" id="PS01102">
    <property type="entry name" value="ZF_DKSA_1"/>
    <property type="match status" value="1"/>
</dbReference>